<dbReference type="OrthoDB" id="9782620at2"/>
<dbReference type="STRING" id="235985.SAMN05414137_101454"/>
<dbReference type="Proteomes" id="UP000183015">
    <property type="component" value="Unassembled WGS sequence"/>
</dbReference>
<dbReference type="GO" id="GO:0003697">
    <property type="term" value="F:single-stranded DNA binding"/>
    <property type="evidence" value="ECO:0007669"/>
    <property type="project" value="InterPro"/>
</dbReference>
<evidence type="ECO:0000256" key="8">
    <source>
        <dbReference type="RuleBase" id="RU364100"/>
    </source>
</evidence>
<dbReference type="InterPro" id="IPR036590">
    <property type="entry name" value="SRAP-like"/>
</dbReference>
<evidence type="ECO:0000256" key="5">
    <source>
        <dbReference type="ARBA" id="ARBA00023124"/>
    </source>
</evidence>
<accession>A0A1H7G308</accession>
<dbReference type="RefSeq" id="WP_042442397.1">
    <property type="nucleotide sequence ID" value="NZ_BBPN01000002.1"/>
</dbReference>
<evidence type="ECO:0000256" key="1">
    <source>
        <dbReference type="ARBA" id="ARBA00008136"/>
    </source>
</evidence>
<comment type="similarity">
    <text evidence="1 8">Belongs to the SOS response-associated peptidase family.</text>
</comment>
<sequence length="254" mass="28978">MCGRYASSRKPEDLVELFEVKSWGTQETLDVDYNVAPTKGVYAVLERPVRELGPDPVRQLKVLRWGLVPSWAKDPSVGVKMFNARAETVHEKPAYRRAFTTRRCLLPADGYFEWHTPEKEPGMKKAPKKQPYFVTPKDGSEVAFAGLYEFWRDRHLPEDDPAAWLTTCTIITVAAEPELEQVHPRMPLILPRDRWDDWLDRSSTDPDELQALLAPPTPGLMELRPVGAAVGNFRNNGPELLERVEPEELVETLF</sequence>
<dbReference type="EC" id="3.4.-.-" evidence="8"/>
<dbReference type="Pfam" id="PF02586">
    <property type="entry name" value="SRAP"/>
    <property type="match status" value="1"/>
</dbReference>
<dbReference type="SUPFAM" id="SSF143081">
    <property type="entry name" value="BB1717-like"/>
    <property type="match status" value="1"/>
</dbReference>
<dbReference type="GO" id="GO:0006508">
    <property type="term" value="P:proteolysis"/>
    <property type="evidence" value="ECO:0007669"/>
    <property type="project" value="UniProtKB-KW"/>
</dbReference>
<dbReference type="GO" id="GO:0008233">
    <property type="term" value="F:peptidase activity"/>
    <property type="evidence" value="ECO:0007669"/>
    <property type="project" value="UniProtKB-KW"/>
</dbReference>
<proteinExistence type="inferred from homology"/>
<evidence type="ECO:0000256" key="4">
    <source>
        <dbReference type="ARBA" id="ARBA00022801"/>
    </source>
</evidence>
<reference evidence="10" key="1">
    <citation type="submission" date="2016-10" db="EMBL/GenBank/DDBJ databases">
        <authorList>
            <person name="Varghese N."/>
        </authorList>
    </citation>
    <scope>NUCLEOTIDE SEQUENCE [LARGE SCALE GENOMIC DNA]</scope>
    <source>
        <strain evidence="10">DSM 45096 / BCRC 16803 / CGMCC 4.1857 / CIP 109030 / JCM 12277 / KCTC 19219 / NBRC 100920 / 33214</strain>
    </source>
</reference>
<evidence type="ECO:0000313" key="9">
    <source>
        <dbReference type="EMBL" id="SEK30840.1"/>
    </source>
</evidence>
<dbReference type="EMBL" id="FOAZ01000001">
    <property type="protein sequence ID" value="SEK30840.1"/>
    <property type="molecule type" value="Genomic_DNA"/>
</dbReference>
<keyword evidence="7" id="KW-0456">Lyase</keyword>
<evidence type="ECO:0000256" key="6">
    <source>
        <dbReference type="ARBA" id="ARBA00023125"/>
    </source>
</evidence>
<dbReference type="eggNOG" id="COG2135">
    <property type="taxonomic scope" value="Bacteria"/>
</dbReference>
<evidence type="ECO:0000256" key="7">
    <source>
        <dbReference type="ARBA" id="ARBA00023239"/>
    </source>
</evidence>
<dbReference type="GO" id="GO:0106300">
    <property type="term" value="P:protein-DNA covalent cross-linking repair"/>
    <property type="evidence" value="ECO:0007669"/>
    <property type="project" value="InterPro"/>
</dbReference>
<dbReference type="InterPro" id="IPR003738">
    <property type="entry name" value="SRAP"/>
</dbReference>
<gene>
    <name evidence="9" type="ORF">SAMN05414137_101454</name>
</gene>
<keyword evidence="3" id="KW-0227">DNA damage</keyword>
<keyword evidence="6" id="KW-0238">DNA-binding</keyword>
<organism evidence="9 10">
    <name type="scientific">Streptacidiphilus jiangxiensis</name>
    <dbReference type="NCBI Taxonomy" id="235985"/>
    <lineage>
        <taxon>Bacteria</taxon>
        <taxon>Bacillati</taxon>
        <taxon>Actinomycetota</taxon>
        <taxon>Actinomycetes</taxon>
        <taxon>Kitasatosporales</taxon>
        <taxon>Streptomycetaceae</taxon>
        <taxon>Streptacidiphilus</taxon>
    </lineage>
</organism>
<protein>
    <recommendedName>
        <fullName evidence="8">Abasic site processing protein</fullName>
        <ecNumber evidence="8">3.4.-.-</ecNumber>
    </recommendedName>
</protein>
<evidence type="ECO:0000256" key="3">
    <source>
        <dbReference type="ARBA" id="ARBA00022763"/>
    </source>
</evidence>
<keyword evidence="10" id="KW-1185">Reference proteome</keyword>
<dbReference type="AlphaFoldDB" id="A0A1H7G308"/>
<keyword evidence="5" id="KW-0190">Covalent protein-DNA linkage</keyword>
<evidence type="ECO:0000313" key="10">
    <source>
        <dbReference type="Proteomes" id="UP000183015"/>
    </source>
</evidence>
<dbReference type="Gene3D" id="3.90.1680.10">
    <property type="entry name" value="SOS response associated peptidase-like"/>
    <property type="match status" value="1"/>
</dbReference>
<keyword evidence="4 8" id="KW-0378">Hydrolase</keyword>
<keyword evidence="2 8" id="KW-0645">Protease</keyword>
<dbReference type="PANTHER" id="PTHR13604">
    <property type="entry name" value="DC12-RELATED"/>
    <property type="match status" value="1"/>
</dbReference>
<name>A0A1H7G308_STRJI</name>
<evidence type="ECO:0000256" key="2">
    <source>
        <dbReference type="ARBA" id="ARBA00022670"/>
    </source>
</evidence>
<dbReference type="PANTHER" id="PTHR13604:SF0">
    <property type="entry name" value="ABASIC SITE PROCESSING PROTEIN HMCES"/>
    <property type="match status" value="1"/>
</dbReference>
<dbReference type="GO" id="GO:0016829">
    <property type="term" value="F:lyase activity"/>
    <property type="evidence" value="ECO:0007669"/>
    <property type="project" value="UniProtKB-KW"/>
</dbReference>